<dbReference type="AlphaFoldDB" id="A0A0N4W9W9"/>
<dbReference type="WBParaSite" id="HPLM_0000712901-mRNA-1">
    <property type="protein sequence ID" value="HPLM_0000712901-mRNA-1"/>
    <property type="gene ID" value="HPLM_0000712901"/>
</dbReference>
<reference evidence="1" key="1">
    <citation type="submission" date="2017-02" db="UniProtKB">
        <authorList>
            <consortium name="WormBaseParasite"/>
        </authorList>
    </citation>
    <scope>IDENTIFICATION</scope>
</reference>
<name>A0A0N4W9W9_HAEPC</name>
<proteinExistence type="predicted"/>
<organism evidence="1">
    <name type="scientific">Haemonchus placei</name>
    <name type="common">Barber's pole worm</name>
    <dbReference type="NCBI Taxonomy" id="6290"/>
    <lineage>
        <taxon>Eukaryota</taxon>
        <taxon>Metazoa</taxon>
        <taxon>Ecdysozoa</taxon>
        <taxon>Nematoda</taxon>
        <taxon>Chromadorea</taxon>
        <taxon>Rhabditida</taxon>
        <taxon>Rhabditina</taxon>
        <taxon>Rhabditomorpha</taxon>
        <taxon>Strongyloidea</taxon>
        <taxon>Trichostrongylidae</taxon>
        <taxon>Haemonchus</taxon>
    </lineage>
</organism>
<protein>
    <submittedName>
        <fullName evidence="1">Secreted protein</fullName>
    </submittedName>
</protein>
<evidence type="ECO:0000313" key="1">
    <source>
        <dbReference type="WBParaSite" id="HPLM_0000712901-mRNA-1"/>
    </source>
</evidence>
<sequence>LTEGLTDPSLAGELVAQLSFTDRFGLGELRLSIEDIGEFIFVDRGSFFFGIPSISSHIPAVHLSSIPPEALFSSSLFGSSFRLNLSCNEASSRSSGCFSSSLSFRSRSASLL</sequence>
<accession>A0A0N4W9W9</accession>